<dbReference type="PANTHER" id="PTHR43821:SF1">
    <property type="entry name" value="NAD(P)H NITROREDUCTASE YDJA-RELATED"/>
    <property type="match status" value="1"/>
</dbReference>
<keyword evidence="11" id="KW-1185">Reference proteome</keyword>
<keyword evidence="5 7" id="KW-0560">Oxidoreductase</keyword>
<keyword evidence="2 7" id="KW-0285">Flavoprotein</keyword>
<evidence type="ECO:0000313" key="11">
    <source>
        <dbReference type="Proteomes" id="UP000288279"/>
    </source>
</evidence>
<evidence type="ECO:0000256" key="2">
    <source>
        <dbReference type="ARBA" id="ARBA00022630"/>
    </source>
</evidence>
<comment type="caution">
    <text evidence="10">The sequence shown here is derived from an EMBL/GenBank/DDBJ whole genome shotgun (WGS) entry which is preliminary data.</text>
</comment>
<evidence type="ECO:0000256" key="7">
    <source>
        <dbReference type="PIRNR" id="PIRNR000232"/>
    </source>
</evidence>
<evidence type="ECO:0000256" key="8">
    <source>
        <dbReference type="PIRSR" id="PIRSR000232-1"/>
    </source>
</evidence>
<dbReference type="RefSeq" id="WP_126825253.1">
    <property type="nucleotide sequence ID" value="NZ_PIQG01000001.1"/>
</dbReference>
<feature type="binding site" evidence="8">
    <location>
        <position position="35"/>
    </location>
    <ligand>
        <name>FMN</name>
        <dbReference type="ChEBI" id="CHEBI:58210"/>
        <note>ligand shared between dimeric partners</note>
    </ligand>
</feature>
<name>A0A432ZNG3_9GAMM</name>
<dbReference type="InterPro" id="IPR029479">
    <property type="entry name" value="Nitroreductase"/>
</dbReference>
<reference evidence="10 11" key="1">
    <citation type="journal article" date="2011" name="Front. Microbiol.">
        <title>Genomic signatures of strain selection and enhancement in Bacillus atrophaeus var. globigii, a historical biowarfare simulant.</title>
        <authorList>
            <person name="Gibbons H.S."/>
            <person name="Broomall S.M."/>
            <person name="McNew L.A."/>
            <person name="Daligault H."/>
            <person name="Chapman C."/>
            <person name="Bruce D."/>
            <person name="Karavis M."/>
            <person name="Krepps M."/>
            <person name="McGregor P.A."/>
            <person name="Hong C."/>
            <person name="Park K.H."/>
            <person name="Akmal A."/>
            <person name="Feldman A."/>
            <person name="Lin J.S."/>
            <person name="Chang W.E."/>
            <person name="Higgs B.W."/>
            <person name="Demirev P."/>
            <person name="Lindquist J."/>
            <person name="Liem A."/>
            <person name="Fochler E."/>
            <person name="Read T.D."/>
            <person name="Tapia R."/>
            <person name="Johnson S."/>
            <person name="Bishop-Lilly K.A."/>
            <person name="Detter C."/>
            <person name="Han C."/>
            <person name="Sozhamannan S."/>
            <person name="Rosenzweig C.N."/>
            <person name="Skowronski E.W."/>
        </authorList>
    </citation>
    <scope>NUCLEOTIDE SEQUENCE [LARGE SCALE GENOMIC DNA]</scope>
    <source>
        <strain evidence="10 11">PIT1</strain>
    </source>
</reference>
<evidence type="ECO:0000259" key="9">
    <source>
        <dbReference type="Pfam" id="PF00881"/>
    </source>
</evidence>
<dbReference type="EMBL" id="PIQG01000001">
    <property type="protein sequence ID" value="RUO79401.1"/>
    <property type="molecule type" value="Genomic_DNA"/>
</dbReference>
<evidence type="ECO:0000256" key="3">
    <source>
        <dbReference type="ARBA" id="ARBA00022643"/>
    </source>
</evidence>
<keyword evidence="3 7" id="KW-0288">FMN</keyword>
<evidence type="ECO:0000256" key="1">
    <source>
        <dbReference type="ARBA" id="ARBA00007118"/>
    </source>
</evidence>
<dbReference type="InterPro" id="IPR052530">
    <property type="entry name" value="NAD(P)H_nitroreductase"/>
</dbReference>
<comment type="cofactor">
    <cofactor evidence="8">
        <name>FMN</name>
        <dbReference type="ChEBI" id="CHEBI:58210"/>
    </cofactor>
    <text evidence="8">Binds 1 FMN per subunit.</text>
</comment>
<keyword evidence="6 7" id="KW-0520">NAD</keyword>
<evidence type="ECO:0000313" key="10">
    <source>
        <dbReference type="EMBL" id="RUO79401.1"/>
    </source>
</evidence>
<dbReference type="Gene3D" id="3.40.109.10">
    <property type="entry name" value="NADH Oxidase"/>
    <property type="match status" value="1"/>
</dbReference>
<feature type="binding site" evidence="8">
    <location>
        <position position="39"/>
    </location>
    <ligand>
        <name>FMN</name>
        <dbReference type="ChEBI" id="CHEBI:58210"/>
        <note>ligand shared between dimeric partners</note>
    </ligand>
</feature>
<accession>A0A432ZNG3</accession>
<feature type="binding site" description="in other chain" evidence="8">
    <location>
        <begin position="131"/>
        <end position="133"/>
    </location>
    <ligand>
        <name>FMN</name>
        <dbReference type="ChEBI" id="CHEBI:58210"/>
        <note>ligand shared between dimeric partners</note>
    </ligand>
</feature>
<protein>
    <recommendedName>
        <fullName evidence="7">Putative NAD(P)H nitroreductase</fullName>
        <ecNumber evidence="7">1.-.-.-</ecNumber>
    </recommendedName>
</protein>
<dbReference type="NCBIfam" id="NF008088">
    <property type="entry name" value="PRK10828.1"/>
    <property type="match status" value="1"/>
</dbReference>
<dbReference type="Pfam" id="PF00881">
    <property type="entry name" value="Nitroreductase"/>
    <property type="match status" value="1"/>
</dbReference>
<dbReference type="PANTHER" id="PTHR43821">
    <property type="entry name" value="NAD(P)H NITROREDUCTASE YDJA-RELATED"/>
    <property type="match status" value="1"/>
</dbReference>
<evidence type="ECO:0000256" key="4">
    <source>
        <dbReference type="ARBA" id="ARBA00022857"/>
    </source>
</evidence>
<dbReference type="Proteomes" id="UP000288279">
    <property type="component" value="Unassembled WGS sequence"/>
</dbReference>
<dbReference type="EC" id="1.-.-.-" evidence="7"/>
<dbReference type="GO" id="GO:0016491">
    <property type="term" value="F:oxidoreductase activity"/>
    <property type="evidence" value="ECO:0007669"/>
    <property type="project" value="UniProtKB-UniRule"/>
</dbReference>
<dbReference type="OrthoDB" id="9804207at2"/>
<gene>
    <name evidence="10" type="ORF">CWI83_02525</name>
</gene>
<dbReference type="CDD" id="cd02135">
    <property type="entry name" value="YdjA-like"/>
    <property type="match status" value="1"/>
</dbReference>
<evidence type="ECO:0000256" key="5">
    <source>
        <dbReference type="ARBA" id="ARBA00023002"/>
    </source>
</evidence>
<dbReference type="InterPro" id="IPR000415">
    <property type="entry name" value="Nitroreductase-like"/>
</dbReference>
<feature type="binding site" description="in other chain" evidence="8">
    <location>
        <begin position="10"/>
        <end position="12"/>
    </location>
    <ligand>
        <name>FMN</name>
        <dbReference type="ChEBI" id="CHEBI:58210"/>
        <note>ligand shared between dimeric partners</note>
    </ligand>
</feature>
<feature type="domain" description="Nitroreductase" evidence="9">
    <location>
        <begin position="19"/>
        <end position="161"/>
    </location>
</feature>
<dbReference type="AlphaFoldDB" id="A0A432ZNG3"/>
<proteinExistence type="inferred from homology"/>
<sequence length="184" mass="20025">MDALELLLTRSSMPRLVSPGPTPEQLELMLQAAARAPDHMSLQPYHFSVFSGKGVDKLAEIFAEAAAMQGMPELQQERAQQLPKRAPMVIAVCLRYQDNDKVPREEQAASAACATLLLQQAAFAQGLGAIWRTGWLAEDEYVAEQLGCGSDDAIIGFLYVGTPALPTPIKPSKDLSTKVSYYTD</sequence>
<organism evidence="10 11">
    <name type="scientific">Pseudidiomarina taiwanensis</name>
    <dbReference type="NCBI Taxonomy" id="337250"/>
    <lineage>
        <taxon>Bacteria</taxon>
        <taxon>Pseudomonadati</taxon>
        <taxon>Pseudomonadota</taxon>
        <taxon>Gammaproteobacteria</taxon>
        <taxon>Alteromonadales</taxon>
        <taxon>Idiomarinaceae</taxon>
        <taxon>Pseudidiomarina</taxon>
    </lineage>
</organism>
<dbReference type="PIRSF" id="PIRSF000232">
    <property type="entry name" value="YdjA"/>
    <property type="match status" value="1"/>
</dbReference>
<dbReference type="SUPFAM" id="SSF55469">
    <property type="entry name" value="FMN-dependent nitroreductase-like"/>
    <property type="match status" value="1"/>
</dbReference>
<dbReference type="InterPro" id="IPR026021">
    <property type="entry name" value="YdjA-like"/>
</dbReference>
<comment type="similarity">
    <text evidence="1 7">Belongs to the nitroreductase family.</text>
</comment>
<keyword evidence="4 7" id="KW-0521">NADP</keyword>
<evidence type="ECO:0000256" key="6">
    <source>
        <dbReference type="ARBA" id="ARBA00023027"/>
    </source>
</evidence>